<reference evidence="1" key="1">
    <citation type="submission" date="2013-07" db="EMBL/GenBank/DDBJ databases">
        <title>The genome of Eucalyptus grandis.</title>
        <authorList>
            <person name="Schmutz J."/>
            <person name="Hayes R."/>
            <person name="Myburg A."/>
            <person name="Tuskan G."/>
            <person name="Grattapaglia D."/>
            <person name="Rokhsar D.S."/>
        </authorList>
    </citation>
    <scope>NUCLEOTIDE SEQUENCE</scope>
    <source>
        <tissue evidence="1">Leaf extractions</tissue>
    </source>
</reference>
<name>A0A058ZWK6_EUCGR</name>
<accession>A0A058ZWK6</accession>
<gene>
    <name evidence="1" type="ORF">EUGRSUZ_L00346</name>
</gene>
<dbReference type="OrthoDB" id="1649072at2759"/>
<protein>
    <submittedName>
        <fullName evidence="1">Uncharacterized protein</fullName>
    </submittedName>
</protein>
<dbReference type="AlphaFoldDB" id="A0A058ZWK6"/>
<organism evidence="1">
    <name type="scientific">Eucalyptus grandis</name>
    <name type="common">Flooded gum</name>
    <dbReference type="NCBI Taxonomy" id="71139"/>
    <lineage>
        <taxon>Eukaryota</taxon>
        <taxon>Viridiplantae</taxon>
        <taxon>Streptophyta</taxon>
        <taxon>Embryophyta</taxon>
        <taxon>Tracheophyta</taxon>
        <taxon>Spermatophyta</taxon>
        <taxon>Magnoliopsida</taxon>
        <taxon>eudicotyledons</taxon>
        <taxon>Gunneridae</taxon>
        <taxon>Pentapetalae</taxon>
        <taxon>rosids</taxon>
        <taxon>malvids</taxon>
        <taxon>Myrtales</taxon>
        <taxon>Myrtaceae</taxon>
        <taxon>Myrtoideae</taxon>
        <taxon>Eucalypteae</taxon>
        <taxon>Eucalyptus</taxon>
    </lineage>
</organism>
<dbReference type="EMBL" id="KK198772">
    <property type="protein sequence ID" value="KCW45829.1"/>
    <property type="molecule type" value="Genomic_DNA"/>
</dbReference>
<dbReference type="PANTHER" id="PTHR34361:SF6">
    <property type="entry name" value="POX DOMAIN-CONTAINING PROTEIN"/>
    <property type="match status" value="1"/>
</dbReference>
<dbReference type="Gramene" id="KCW45829">
    <property type="protein sequence ID" value="KCW45829"/>
    <property type="gene ID" value="EUGRSUZ_L00346"/>
</dbReference>
<sequence>MGGPSQRQSSTLSSRLSPLAEPFKLSKPYQQQVYTHSSEHSLDNWQSLGPSIALVHPFSGLELESDVRGDCSYSVYDFGSKVSGFPYDYQDYPSEASQDLSGYETVSVIESSHVNCGKDVSNRVCDGQISGVEDEGTQDKKGSSNGCQRSIVVEGKNASDSTAYQLFAKQGSNASKGSKSFRETCNDLCMGYLETFARDDQVKFQGTEQKKAECTSFSVLDPSVIPLKLSVSMDQYTSTASPNSYSPSQCPADLVRGNNDYPTIVSSESERCESQFESPKEKSADTPFPGTNHCQALGFGQSSIDEIISPSNFAASKPPSCSGIGAFNRREIFSCDSTLEMDFPAYQERVATLKGEERKSQRLEIVTNVESLPIVKCQRKAAEGSNFAQGSLLMLEKDGLNQNELDESDDDEDSPCWKGLKLSPFAFRESEASDHQLDEAPDIKLHENRLDARKSLNPLAPVFVPQNFEHKLCLKEIECAQNDSLSFQKCASSAPIPLSEVQTMQCDNMAGLSNWEGLKVIGPQRRADMHKPGPEPLLKGKTCSFAKVDYGVTSPFLKEDFITHTSNFGRGTNLEVPGNIINDITFPNATSVSVSAVVHVSEAKSLEQWSSLGVGEPSYTEARSNVSELVSTSPRTEVDVLVNAMHSLSELLIDKCVNGCMLSDVMHDRIQVVISNLSNCAKQRERQWTSLDGSNIPGILSFSNKSTYACMNTDSVLSNKELQDARSLVSNISSGIPQFNDKSMEAGYVEDRMSPQTILYKNLWLEAQEALHAMKHKAYVARIKSKT</sequence>
<dbReference type="PANTHER" id="PTHR34361">
    <property type="entry name" value="OS08G0157800 PROTEIN"/>
    <property type="match status" value="1"/>
</dbReference>
<proteinExistence type="predicted"/>
<dbReference type="InParanoid" id="A0A058ZWK6"/>
<dbReference type="KEGG" id="egr:104428343"/>
<evidence type="ECO:0000313" key="1">
    <source>
        <dbReference type="EMBL" id="KCW45829.1"/>
    </source>
</evidence>